<dbReference type="AlphaFoldDB" id="A0A7Z8YCQ6"/>
<dbReference type="Proteomes" id="UP000276733">
    <property type="component" value="Unassembled WGS sequence"/>
</dbReference>
<organism evidence="1 2">
    <name type="scientific">Capnocytophaga ochracea</name>
    <dbReference type="NCBI Taxonomy" id="1018"/>
    <lineage>
        <taxon>Bacteria</taxon>
        <taxon>Pseudomonadati</taxon>
        <taxon>Bacteroidota</taxon>
        <taxon>Flavobacteriia</taxon>
        <taxon>Flavobacteriales</taxon>
        <taxon>Flavobacteriaceae</taxon>
        <taxon>Capnocytophaga</taxon>
    </lineage>
</organism>
<comment type="caution">
    <text evidence="1">The sequence shown here is derived from an EMBL/GenBank/DDBJ whole genome shotgun (WGS) entry which is preliminary data.</text>
</comment>
<dbReference type="RefSeq" id="WP_181831501.1">
    <property type="nucleotide sequence ID" value="NZ_UYIQ01000001.1"/>
</dbReference>
<evidence type="ECO:0008006" key="3">
    <source>
        <dbReference type="Google" id="ProtNLM"/>
    </source>
</evidence>
<evidence type="ECO:0000313" key="1">
    <source>
        <dbReference type="EMBL" id="VDG81941.1"/>
    </source>
</evidence>
<reference evidence="1 2" key="1">
    <citation type="submission" date="2018-11" db="EMBL/GenBank/DDBJ databases">
        <authorList>
            <consortium name="Pathogen Informatics"/>
        </authorList>
    </citation>
    <scope>NUCLEOTIDE SEQUENCE [LARGE SCALE GENOMIC DNA]</scope>
    <source>
        <strain evidence="1 2">NCTC11458</strain>
    </source>
</reference>
<sequence length="272" mass="31634">MKKIFLILAGITISLVSCKKDNDDDNSPKVSVTFKPLVTETKNLKNVKLGEHIELEFTITDLEDNTGKEVEYIKPQTIESSAYYNNPVKDYEMLAYVGEGQKAPKVDILTYAITYYKADTYKVYIIPKKAGSYEIPFSFYKRVDGNKDKEKDITVLPYEFRFDVAKVKAWTKVEQQGNRFRNVFYFRFEDGGAPNMNFLSSSKWHKQEYSLHFNGQNLSGEFDQGKDIQFFASEWKNGSAPEILYRKIDRIHITQENGPHPYNSIDYYDIEF</sequence>
<proteinExistence type="predicted"/>
<gene>
    <name evidence="1" type="ORF">NCTC11458_01237</name>
</gene>
<name>A0A7Z8YCQ6_CAPOC</name>
<dbReference type="PROSITE" id="PS51257">
    <property type="entry name" value="PROKAR_LIPOPROTEIN"/>
    <property type="match status" value="1"/>
</dbReference>
<evidence type="ECO:0000313" key="2">
    <source>
        <dbReference type="Proteomes" id="UP000276733"/>
    </source>
</evidence>
<protein>
    <recommendedName>
        <fullName evidence="3">Lipoprotein</fullName>
    </recommendedName>
</protein>
<accession>A0A7Z8YCQ6</accession>
<dbReference type="EMBL" id="UYIQ01000001">
    <property type="protein sequence ID" value="VDG81941.1"/>
    <property type="molecule type" value="Genomic_DNA"/>
</dbReference>